<dbReference type="FunFam" id="3.30.420.10:FF:000007">
    <property type="entry name" value="Interferon-stimulated exonuclease gene 20"/>
    <property type="match status" value="1"/>
</dbReference>
<evidence type="ECO:0000256" key="5">
    <source>
        <dbReference type="ARBA" id="ARBA00022801"/>
    </source>
</evidence>
<dbReference type="PANTHER" id="PTHR12801">
    <property type="entry name" value="RNA EXONUCLEASE REXO1 / RECO3 FAMILY MEMBER-RELATED"/>
    <property type="match status" value="1"/>
</dbReference>
<evidence type="ECO:0000313" key="11">
    <source>
        <dbReference type="Proteomes" id="UP000694580"/>
    </source>
</evidence>
<dbReference type="SUPFAM" id="SSF53098">
    <property type="entry name" value="Ribonuclease H-like"/>
    <property type="match status" value="1"/>
</dbReference>
<keyword evidence="4" id="KW-0540">Nuclease</keyword>
<reference evidence="10 11" key="1">
    <citation type="submission" date="2020-06" db="EMBL/GenBank/DDBJ databases">
        <authorList>
            <consortium name="Wellcome Sanger Institute Data Sharing"/>
        </authorList>
    </citation>
    <scope>NUCLEOTIDE SEQUENCE [LARGE SCALE GENOMIC DNA]</scope>
</reference>
<dbReference type="GO" id="GO:0006364">
    <property type="term" value="P:rRNA processing"/>
    <property type="evidence" value="ECO:0007669"/>
    <property type="project" value="InterPro"/>
</dbReference>
<dbReference type="Ensembl" id="ENSDCDT00010006836.1">
    <property type="protein sequence ID" value="ENSDCDP00010006615.1"/>
    <property type="gene ID" value="ENSDCDG00010002842.1"/>
</dbReference>
<reference evidence="10" key="2">
    <citation type="submission" date="2025-08" db="UniProtKB">
        <authorList>
            <consortium name="Ensembl"/>
        </authorList>
    </citation>
    <scope>IDENTIFICATION</scope>
</reference>
<feature type="region of interest" description="Disordered" evidence="8">
    <location>
        <begin position="70"/>
        <end position="165"/>
    </location>
</feature>
<dbReference type="Proteomes" id="UP000694580">
    <property type="component" value="Chromosome 3"/>
</dbReference>
<feature type="region of interest" description="Disordered" evidence="8">
    <location>
        <begin position="1"/>
        <end position="56"/>
    </location>
</feature>
<evidence type="ECO:0000256" key="6">
    <source>
        <dbReference type="ARBA" id="ARBA00022839"/>
    </source>
</evidence>
<name>A0AAY4AES4_9TELE</name>
<evidence type="ECO:0000256" key="8">
    <source>
        <dbReference type="SAM" id="MobiDB-lite"/>
    </source>
</evidence>
<dbReference type="Gene3D" id="3.30.420.10">
    <property type="entry name" value="Ribonuclease H-like superfamily/Ribonuclease H"/>
    <property type="match status" value="1"/>
</dbReference>
<dbReference type="InterPro" id="IPR036397">
    <property type="entry name" value="RNaseH_sf"/>
</dbReference>
<reference evidence="10" key="3">
    <citation type="submission" date="2025-09" db="UniProtKB">
        <authorList>
            <consortium name="Ensembl"/>
        </authorList>
    </citation>
    <scope>IDENTIFICATION</scope>
</reference>
<feature type="compositionally biased region" description="Basic and acidic residues" evidence="8">
    <location>
        <begin position="99"/>
        <end position="121"/>
    </location>
</feature>
<evidence type="ECO:0000313" key="10">
    <source>
        <dbReference type="Ensembl" id="ENSDCDP00010006615.1"/>
    </source>
</evidence>
<dbReference type="GO" id="GO:0006308">
    <property type="term" value="P:DNA catabolic process"/>
    <property type="evidence" value="ECO:0007669"/>
    <property type="project" value="TreeGrafter"/>
</dbReference>
<proteinExistence type="inferred from homology"/>
<dbReference type="GeneTree" id="ENSGT00940000159607"/>
<organism evidence="10 11">
    <name type="scientific">Denticeps clupeoides</name>
    <name type="common">denticle herring</name>
    <dbReference type="NCBI Taxonomy" id="299321"/>
    <lineage>
        <taxon>Eukaryota</taxon>
        <taxon>Metazoa</taxon>
        <taxon>Chordata</taxon>
        <taxon>Craniata</taxon>
        <taxon>Vertebrata</taxon>
        <taxon>Euteleostomi</taxon>
        <taxon>Actinopterygii</taxon>
        <taxon>Neopterygii</taxon>
        <taxon>Teleostei</taxon>
        <taxon>Clupei</taxon>
        <taxon>Clupeiformes</taxon>
        <taxon>Denticipitoidei</taxon>
        <taxon>Denticipitidae</taxon>
        <taxon>Denticeps</taxon>
    </lineage>
</organism>
<keyword evidence="7" id="KW-0539">Nucleus</keyword>
<keyword evidence="11" id="KW-1185">Reference proteome</keyword>
<evidence type="ECO:0000256" key="1">
    <source>
        <dbReference type="ARBA" id="ARBA00004123"/>
    </source>
</evidence>
<dbReference type="CDD" id="cd06144">
    <property type="entry name" value="REX4_like"/>
    <property type="match status" value="1"/>
</dbReference>
<evidence type="ECO:0000256" key="7">
    <source>
        <dbReference type="ARBA" id="ARBA00023242"/>
    </source>
</evidence>
<evidence type="ECO:0000259" key="9">
    <source>
        <dbReference type="SMART" id="SM00479"/>
    </source>
</evidence>
<gene>
    <name evidence="10" type="primary">REXO4</name>
</gene>
<feature type="compositionally biased region" description="Polar residues" evidence="8">
    <location>
        <begin position="79"/>
        <end position="92"/>
    </location>
</feature>
<comment type="similarity">
    <text evidence="2">Belongs to the REXO4 family.</text>
</comment>
<dbReference type="RefSeq" id="XP_028829919.1">
    <property type="nucleotide sequence ID" value="XM_028974086.1"/>
</dbReference>
<evidence type="ECO:0000256" key="2">
    <source>
        <dbReference type="ARBA" id="ARBA00010489"/>
    </source>
</evidence>
<dbReference type="InterPro" id="IPR012337">
    <property type="entry name" value="RNaseH-like_sf"/>
</dbReference>
<sequence>MSKDSAKVSHSAAHSNKPDSAGNRKKKRKKFWKHTEKKPAARDAKKPCLPPKDAEGFSANWKALLESLKSKADVKSRQTEPQQKQENSQQPLTAHKKTWKDIKKTCRIPEDCKHSPEKTEDSPVDLQNGTSPGERKAKKRKAEKLNGKNDRFGHKKKTVEVEQKQPTEEDIWFDDVDPDDIEAAVGAEAADIVRKRTGVKMADAQSVERVLMKEHAFEGLTRAVAMDCEMVGVGQDGQDSILARVSIVNQFGKCIYDKYVRPTEHVTDYRTAVSGIRPENIMTGEDVRKVQKDVAEILNGRILVGHAIHNDLKILLLDHPKKKIRDTQKYKPFKSIVKSGRPSLKLLCSKILNVRVQEGEHSSVQDAQATMRLYTMEKKEWERSIKASKSKETCVKKS</sequence>
<feature type="compositionally biased region" description="Basic and acidic residues" evidence="8">
    <location>
        <begin position="143"/>
        <end position="165"/>
    </location>
</feature>
<keyword evidence="5" id="KW-0378">Hydrolase</keyword>
<feature type="domain" description="Exonuclease" evidence="9">
    <location>
        <begin position="222"/>
        <end position="383"/>
    </location>
</feature>
<keyword evidence="6" id="KW-0269">Exonuclease</keyword>
<evidence type="ECO:0000256" key="3">
    <source>
        <dbReference type="ARBA" id="ARBA00016937"/>
    </source>
</evidence>
<accession>A0AAY4AES4</accession>
<comment type="subcellular location">
    <subcellularLocation>
        <location evidence="1">Nucleus</location>
    </subcellularLocation>
</comment>
<feature type="compositionally biased region" description="Basic and acidic residues" evidence="8">
    <location>
        <begin position="33"/>
        <end position="46"/>
    </location>
</feature>
<dbReference type="GO" id="GO:0003676">
    <property type="term" value="F:nucleic acid binding"/>
    <property type="evidence" value="ECO:0007669"/>
    <property type="project" value="InterPro"/>
</dbReference>
<evidence type="ECO:0000256" key="4">
    <source>
        <dbReference type="ARBA" id="ARBA00022722"/>
    </source>
</evidence>
<dbReference type="InterPro" id="IPR047021">
    <property type="entry name" value="REXO1/3/4-like"/>
</dbReference>
<dbReference type="InterPro" id="IPR037431">
    <property type="entry name" value="REX4_DEDDh_dom"/>
</dbReference>
<dbReference type="AlphaFoldDB" id="A0AAY4AES4"/>
<dbReference type="GeneID" id="114786723"/>
<protein>
    <recommendedName>
        <fullName evidence="3">RNA exonuclease 4</fullName>
    </recommendedName>
</protein>
<dbReference type="Pfam" id="PF00929">
    <property type="entry name" value="RNase_T"/>
    <property type="match status" value="1"/>
</dbReference>
<dbReference type="InterPro" id="IPR013520">
    <property type="entry name" value="Ribonucl_H"/>
</dbReference>
<dbReference type="GO" id="GO:0008408">
    <property type="term" value="F:3'-5' exonuclease activity"/>
    <property type="evidence" value="ECO:0007669"/>
    <property type="project" value="InterPro"/>
</dbReference>
<dbReference type="PANTHER" id="PTHR12801:SF158">
    <property type="entry name" value="RNA EXONUCLEASE 4"/>
    <property type="match status" value="1"/>
</dbReference>
<dbReference type="GO" id="GO:0005730">
    <property type="term" value="C:nucleolus"/>
    <property type="evidence" value="ECO:0007669"/>
    <property type="project" value="UniProtKB-ARBA"/>
</dbReference>
<dbReference type="SMART" id="SM00479">
    <property type="entry name" value="EXOIII"/>
    <property type="match status" value="1"/>
</dbReference>
<feature type="compositionally biased region" description="Basic residues" evidence="8">
    <location>
        <begin position="23"/>
        <end position="32"/>
    </location>
</feature>